<dbReference type="Proteomes" id="UP000245125">
    <property type="component" value="Unassembled WGS sequence"/>
</dbReference>
<dbReference type="Pfam" id="PF07589">
    <property type="entry name" value="PEP-CTERM"/>
    <property type="match status" value="1"/>
</dbReference>
<protein>
    <recommendedName>
        <fullName evidence="2">Ice-binding protein C-terminal domain-containing protein</fullName>
    </recommendedName>
</protein>
<dbReference type="InterPro" id="IPR011044">
    <property type="entry name" value="Quino_amine_DH_bsu"/>
</dbReference>
<dbReference type="AlphaFoldDB" id="A0A2U3QE28"/>
<sequence length="385" mass="40034">MNTQNDNFFLRGVLVFVCLIAMVVALFLPCASVEATLYQQDNLVSDIPGLAAFTDPNLVNPWGIASTPTSPFWISDNGTGLSTLYRGTGEPVPLVVTILPSPGGSPTGVVFNTGAVNGAFGGDVFLFVSEDGTISGWRGALGTFAEVLQTADSANVYKGTTVATVGGHVYLYSANFRAGTIDVLKGDASAPSLTGNFTDPTLPSGYAPFNIQNINGNLYVTYALQDAAKADDVSGAGNGIVDVFDANGNFIKRLISNGLLSPLNSPWGMAIAPTGFGEYSNDLLIGNFGDGRINAFDPVTGAQVGTLEDVTGNPLVIPGLWGLRFGNGGIGFDSSSLYFTAGIPGDGFKEDHGLFGRISVPEPSTFLLLGAGLAGVGLIRRKLRR</sequence>
<dbReference type="InterPro" id="IPR017549">
    <property type="entry name" value="APMV_L690"/>
</dbReference>
<dbReference type="SUPFAM" id="SSF50969">
    <property type="entry name" value="YVTN repeat-like/Quinoprotein amine dehydrogenase"/>
    <property type="match status" value="1"/>
</dbReference>
<dbReference type="NCBIfam" id="TIGR02595">
    <property type="entry name" value="PEP_CTERM"/>
    <property type="match status" value="1"/>
</dbReference>
<feature type="domain" description="Ice-binding protein C-terminal" evidence="2">
    <location>
        <begin position="359"/>
        <end position="381"/>
    </location>
</feature>
<dbReference type="OrthoDB" id="581621at2"/>
<gene>
    <name evidence="3" type="ORF">NBG4_1070006</name>
</gene>
<evidence type="ECO:0000313" key="3">
    <source>
        <dbReference type="EMBL" id="SPP99682.1"/>
    </source>
</evidence>
<evidence type="ECO:0000256" key="1">
    <source>
        <dbReference type="SAM" id="Phobius"/>
    </source>
</evidence>
<dbReference type="EMBL" id="OUUY01000010">
    <property type="protein sequence ID" value="SPP99682.1"/>
    <property type="molecule type" value="Genomic_DNA"/>
</dbReference>
<feature type="transmembrane region" description="Helical" evidence="1">
    <location>
        <begin position="9"/>
        <end position="28"/>
    </location>
</feature>
<name>A0A2U3QE28_9BACT</name>
<dbReference type="InterPro" id="IPR013424">
    <property type="entry name" value="Ice-binding_C"/>
</dbReference>
<evidence type="ECO:0000313" key="4">
    <source>
        <dbReference type="Proteomes" id="UP000245125"/>
    </source>
</evidence>
<accession>A0A2U3QE28</accession>
<keyword evidence="1" id="KW-0812">Transmembrane</keyword>
<organism evidence="3 4">
    <name type="scientific">Candidatus Sulfobium mesophilum</name>
    <dbReference type="NCBI Taxonomy" id="2016548"/>
    <lineage>
        <taxon>Bacteria</taxon>
        <taxon>Pseudomonadati</taxon>
        <taxon>Nitrospirota</taxon>
        <taxon>Nitrospiria</taxon>
        <taxon>Nitrospirales</taxon>
        <taxon>Nitrospiraceae</taxon>
        <taxon>Candidatus Sulfobium</taxon>
    </lineage>
</organism>
<proteinExistence type="predicted"/>
<keyword evidence="4" id="KW-1185">Reference proteome</keyword>
<dbReference type="NCBIfam" id="TIGR03118">
    <property type="entry name" value="PEPCTERM_chp_1"/>
    <property type="match status" value="1"/>
</dbReference>
<evidence type="ECO:0000259" key="2">
    <source>
        <dbReference type="Pfam" id="PF07589"/>
    </source>
</evidence>
<reference evidence="4" key="1">
    <citation type="submission" date="2018-03" db="EMBL/GenBank/DDBJ databases">
        <authorList>
            <person name="Zecchin S."/>
        </authorList>
    </citation>
    <scope>NUCLEOTIDE SEQUENCE [LARGE SCALE GENOMIC DNA]</scope>
</reference>
<keyword evidence="1" id="KW-1133">Transmembrane helix</keyword>
<keyword evidence="1" id="KW-0472">Membrane</keyword>